<dbReference type="EMBL" id="JAJNCO010000024">
    <property type="protein sequence ID" value="MCD2114590.1"/>
    <property type="molecule type" value="Genomic_DNA"/>
</dbReference>
<dbReference type="PANTHER" id="PTHR43098:SF3">
    <property type="entry name" value="L-ORNITHINE N(5)-MONOOXYGENASE-RELATED"/>
    <property type="match status" value="1"/>
</dbReference>
<evidence type="ECO:0000256" key="4">
    <source>
        <dbReference type="ARBA" id="ARBA00022827"/>
    </source>
</evidence>
<evidence type="ECO:0000256" key="2">
    <source>
        <dbReference type="ARBA" id="ARBA00010139"/>
    </source>
</evidence>
<keyword evidence="5" id="KW-0521">NADP</keyword>
<comment type="caution">
    <text evidence="9">The sequence shown here is derived from an EMBL/GenBank/DDBJ whole genome shotgun (WGS) entry which is preliminary data.</text>
</comment>
<gene>
    <name evidence="9" type="ORF">LQ384_26150</name>
</gene>
<name>A0AAW4XN24_RHORH</name>
<protein>
    <submittedName>
        <fullName evidence="9">NAD(P)/FAD-dependent oxidoreductase</fullName>
    </submittedName>
</protein>
<evidence type="ECO:0000256" key="7">
    <source>
        <dbReference type="ARBA" id="ARBA00023033"/>
    </source>
</evidence>
<accession>A0AAW4XN24</accession>
<dbReference type="InterPro" id="IPR050775">
    <property type="entry name" value="FAD-binding_Monooxygenases"/>
</dbReference>
<evidence type="ECO:0000256" key="5">
    <source>
        <dbReference type="ARBA" id="ARBA00022857"/>
    </source>
</evidence>
<comment type="similarity">
    <text evidence="2">Belongs to the FAD-binding monooxygenase family.</text>
</comment>
<evidence type="ECO:0000256" key="3">
    <source>
        <dbReference type="ARBA" id="ARBA00022630"/>
    </source>
</evidence>
<keyword evidence="7" id="KW-0503">Monooxygenase</keyword>
<feature type="domain" description="FAD/NAD(P)-binding" evidence="8">
    <location>
        <begin position="10"/>
        <end position="230"/>
    </location>
</feature>
<dbReference type="RefSeq" id="WP_230792548.1">
    <property type="nucleotide sequence ID" value="NZ_JAJNCO010000024.1"/>
</dbReference>
<evidence type="ECO:0000313" key="9">
    <source>
        <dbReference type="EMBL" id="MCD2114590.1"/>
    </source>
</evidence>
<organism evidence="9 10">
    <name type="scientific">Rhodococcus rhodochrous</name>
    <dbReference type="NCBI Taxonomy" id="1829"/>
    <lineage>
        <taxon>Bacteria</taxon>
        <taxon>Bacillati</taxon>
        <taxon>Actinomycetota</taxon>
        <taxon>Actinomycetes</taxon>
        <taxon>Mycobacteriales</taxon>
        <taxon>Nocardiaceae</taxon>
        <taxon>Rhodococcus</taxon>
    </lineage>
</organism>
<evidence type="ECO:0000256" key="1">
    <source>
        <dbReference type="ARBA" id="ARBA00001974"/>
    </source>
</evidence>
<dbReference type="Pfam" id="PF07992">
    <property type="entry name" value="Pyr_redox_2"/>
    <property type="match status" value="1"/>
</dbReference>
<evidence type="ECO:0000313" key="10">
    <source>
        <dbReference type="Proteomes" id="UP001198630"/>
    </source>
</evidence>
<comment type="cofactor">
    <cofactor evidence="1">
        <name>FAD</name>
        <dbReference type="ChEBI" id="CHEBI:57692"/>
    </cofactor>
</comment>
<dbReference type="Proteomes" id="UP001198630">
    <property type="component" value="Unassembled WGS sequence"/>
</dbReference>
<sequence>MTSSVHEEHEILIVGAGFAGLYQLHKLRERGHDVHVVESASGLGGVWYWNCYPGARVDTWGPMYQFSDEKLWRDWNFSELYPNWEEVRKYFHHVDEKLGLSRDITFDTRVTQATFDEGTHRWNVVAVNNTTGEVRRITARYLVLCTGFGSKPYIPDLPGLDTFQGIKHHTARWPQEGIDLSGKRLGVIGTGASGVQVIQEAAPVVDHLTVFQRTPMIALPMRQRTISDAENAADKQTYPQRMARRNGTFAGFDYDFVQQSALEVSDEERTKILEELWEIGGFVYWLGNFSDVFSNEESNRYVYDFWRDKTRMRIKNKDLWDVLAPTDPPHPFGVKRPSLEQRYYEVFNQDNVDIVTLRSNPIERVTPAGVVTADGIEHRLDVLVLATGFDAVTGGITAIDIRNAAGESFADSFKDGAHTALGTATAGFPNLLFVYGPQSPSAFCNGPTCAEAQGEWVVDFLDYLRENRITRIEPTREAEKSWQNKIDEITSSTLFDRAESWYMGANVPGKKVQMLMYPGGLPMFLHEVNESAANGYPEFVKN</sequence>
<proteinExistence type="inferred from homology"/>
<dbReference type="AlphaFoldDB" id="A0AAW4XN24"/>
<dbReference type="InterPro" id="IPR023753">
    <property type="entry name" value="FAD/NAD-binding_dom"/>
</dbReference>
<reference evidence="9" key="1">
    <citation type="submission" date="2021-11" db="EMBL/GenBank/DDBJ databases">
        <title>Development of a sustainable strategy for remediation of hydrocarbon-contaminated territories based on the waste exchange concept.</title>
        <authorList>
            <person name="Elkin A."/>
        </authorList>
    </citation>
    <scope>NUCLEOTIDE SEQUENCE</scope>
    <source>
        <strain evidence="9">IEGM 757</strain>
    </source>
</reference>
<dbReference type="GO" id="GO:0016709">
    <property type="term" value="F:oxidoreductase activity, acting on paired donors, with incorporation or reduction of molecular oxygen, NAD(P)H as one donor, and incorporation of one atom of oxygen"/>
    <property type="evidence" value="ECO:0007669"/>
    <property type="project" value="UniProtKB-ARBA"/>
</dbReference>
<evidence type="ECO:0000256" key="6">
    <source>
        <dbReference type="ARBA" id="ARBA00023002"/>
    </source>
</evidence>
<keyword evidence="3" id="KW-0285">Flavoprotein</keyword>
<evidence type="ECO:0000259" key="8">
    <source>
        <dbReference type="Pfam" id="PF07992"/>
    </source>
</evidence>
<keyword evidence="6" id="KW-0560">Oxidoreductase</keyword>
<keyword evidence="4" id="KW-0274">FAD</keyword>
<dbReference type="SUPFAM" id="SSF51905">
    <property type="entry name" value="FAD/NAD(P)-binding domain"/>
    <property type="match status" value="2"/>
</dbReference>
<dbReference type="PANTHER" id="PTHR43098">
    <property type="entry name" value="L-ORNITHINE N(5)-MONOOXYGENASE-RELATED"/>
    <property type="match status" value="1"/>
</dbReference>
<dbReference type="Gene3D" id="3.50.50.60">
    <property type="entry name" value="FAD/NAD(P)-binding domain"/>
    <property type="match status" value="2"/>
</dbReference>
<dbReference type="InterPro" id="IPR036188">
    <property type="entry name" value="FAD/NAD-bd_sf"/>
</dbReference>